<dbReference type="AlphaFoldDB" id="A0A923MHF0"/>
<sequence length="70" mass="7613">MDGLTEQEIADKVGYKTASTVHKRIAKIVGAYEDYVTVEYQKYLDKLTDAETAAVTEMVAAAVSAGKEIL</sequence>
<proteinExistence type="predicted"/>
<evidence type="ECO:0008006" key="3">
    <source>
        <dbReference type="Google" id="ProtNLM"/>
    </source>
</evidence>
<accession>A0A923MHF0</accession>
<dbReference type="RefSeq" id="WP_187014975.1">
    <property type="nucleotide sequence ID" value="NZ_JACOQI010000009.1"/>
</dbReference>
<evidence type="ECO:0000313" key="1">
    <source>
        <dbReference type="EMBL" id="MBC5770730.1"/>
    </source>
</evidence>
<evidence type="ECO:0000313" key="2">
    <source>
        <dbReference type="Proteomes" id="UP000620327"/>
    </source>
</evidence>
<keyword evidence="2" id="KW-1185">Reference proteome</keyword>
<organism evidence="1 2">
    <name type="scientific">Dysosmobacter segnis</name>
    <dbReference type="NCBI Taxonomy" id="2763042"/>
    <lineage>
        <taxon>Bacteria</taxon>
        <taxon>Bacillati</taxon>
        <taxon>Bacillota</taxon>
        <taxon>Clostridia</taxon>
        <taxon>Eubacteriales</taxon>
        <taxon>Oscillospiraceae</taxon>
        <taxon>Dysosmobacter</taxon>
    </lineage>
</organism>
<gene>
    <name evidence="1" type="ORF">H8Z83_10425</name>
</gene>
<protein>
    <recommendedName>
        <fullName evidence="3">RNA polymerase sigma factor 70 region 4 type 2 domain-containing protein</fullName>
    </recommendedName>
</protein>
<dbReference type="EMBL" id="JACOQI010000009">
    <property type="protein sequence ID" value="MBC5770730.1"/>
    <property type="molecule type" value="Genomic_DNA"/>
</dbReference>
<reference evidence="1" key="1">
    <citation type="submission" date="2020-08" db="EMBL/GenBank/DDBJ databases">
        <title>Genome public.</title>
        <authorList>
            <person name="Liu C."/>
            <person name="Sun Q."/>
        </authorList>
    </citation>
    <scope>NUCLEOTIDE SEQUENCE</scope>
    <source>
        <strain evidence="1">BX15</strain>
    </source>
</reference>
<dbReference type="Proteomes" id="UP000620327">
    <property type="component" value="Unassembled WGS sequence"/>
</dbReference>
<comment type="caution">
    <text evidence="1">The sequence shown here is derived from an EMBL/GenBank/DDBJ whole genome shotgun (WGS) entry which is preliminary data.</text>
</comment>
<name>A0A923MHF0_9FIRM</name>